<evidence type="ECO:0000313" key="1">
    <source>
        <dbReference type="EMBL" id="KXJ91713.1"/>
    </source>
</evidence>
<reference evidence="2" key="1">
    <citation type="submission" date="2016-02" db="EMBL/GenBank/DDBJ databases">
        <title>Draft genome sequence of Microdochium bolleyi, a fungal endophyte of beachgrass.</title>
        <authorList>
            <consortium name="DOE Joint Genome Institute"/>
            <person name="David A.S."/>
            <person name="May G."/>
            <person name="Haridas S."/>
            <person name="Lim J."/>
            <person name="Wang M."/>
            <person name="Labutti K."/>
            <person name="Lipzen A."/>
            <person name="Barry K."/>
            <person name="Grigoriev I.V."/>
        </authorList>
    </citation>
    <scope>NUCLEOTIDE SEQUENCE [LARGE SCALE GENOMIC DNA]</scope>
    <source>
        <strain evidence="2">J235TASD1</strain>
    </source>
</reference>
<evidence type="ECO:0000313" key="2">
    <source>
        <dbReference type="Proteomes" id="UP000070501"/>
    </source>
</evidence>
<dbReference type="Proteomes" id="UP000070501">
    <property type="component" value="Unassembled WGS sequence"/>
</dbReference>
<keyword evidence="2" id="KW-1185">Reference proteome</keyword>
<name>A0A136J3N5_9PEZI</name>
<dbReference type="EMBL" id="KQ964249">
    <property type="protein sequence ID" value="KXJ91713.1"/>
    <property type="molecule type" value="Genomic_DNA"/>
</dbReference>
<sequence length="161" mass="18280">MLVTRTDMFGAVPPGLTAGAVTELEPVNNPIAKKSLCPSLLTHRRGIPIFCPNALRVESNEVNRIKSAGPRKYREDVIRGKEYEGRIRDQFLIVKATPNTTGREASWTRIQLARQRDMVKASPTILKRSLPFDHEVLRFMLSKDFLFENAETDMYCECAEL</sequence>
<protein>
    <submittedName>
        <fullName evidence="1">Uncharacterized protein</fullName>
    </submittedName>
</protein>
<proteinExistence type="predicted"/>
<gene>
    <name evidence="1" type="ORF">Micbo1qcDRAFT_57379</name>
</gene>
<dbReference type="InParanoid" id="A0A136J3N5"/>
<organism evidence="1 2">
    <name type="scientific">Microdochium bolleyi</name>
    <dbReference type="NCBI Taxonomy" id="196109"/>
    <lineage>
        <taxon>Eukaryota</taxon>
        <taxon>Fungi</taxon>
        <taxon>Dikarya</taxon>
        <taxon>Ascomycota</taxon>
        <taxon>Pezizomycotina</taxon>
        <taxon>Sordariomycetes</taxon>
        <taxon>Xylariomycetidae</taxon>
        <taxon>Xylariales</taxon>
        <taxon>Microdochiaceae</taxon>
        <taxon>Microdochium</taxon>
    </lineage>
</organism>
<dbReference type="AlphaFoldDB" id="A0A136J3N5"/>
<accession>A0A136J3N5</accession>